<dbReference type="InterPro" id="IPR036938">
    <property type="entry name" value="PAP2/HPO_sf"/>
</dbReference>
<dbReference type="OMA" id="HDLCQVT"/>
<feature type="transmembrane region" description="Helical" evidence="6">
    <location>
        <begin position="20"/>
        <end position="36"/>
    </location>
</feature>
<dbReference type="GO" id="GO:0046839">
    <property type="term" value="P:phospholipid dephosphorylation"/>
    <property type="evidence" value="ECO:0007669"/>
    <property type="project" value="TreeGrafter"/>
</dbReference>
<evidence type="ECO:0000256" key="4">
    <source>
        <dbReference type="ARBA" id="ARBA00022989"/>
    </source>
</evidence>
<keyword evidence="3 6" id="KW-0812">Transmembrane</keyword>
<name>A0A0M4EHY0_DROBS</name>
<proteinExistence type="inferred from homology"/>
<dbReference type="Pfam" id="PF01569">
    <property type="entry name" value="PAP2"/>
    <property type="match status" value="1"/>
</dbReference>
<evidence type="ECO:0000256" key="6">
    <source>
        <dbReference type="SAM" id="Phobius"/>
    </source>
</evidence>
<sequence>MSFDRKLDWSVLGRTQGRFVVDILLLIVLLVANAYLKKWWGKGTQRGFHCDDESLMYPYHEDTITPSILHWTTSYFPFVAVLLLELRRCWSSGSRRSQLFWPIFNIMRWYLFGHVASNMIKDMGKKTIGRLRPHFFDVCRPKLQDGGLCTDEAHRLGGVYYTSYSCQPELSGATPEMIKNLYVSFPSGHSSMAFYGLVFLAFYLQRSKLPQPSSLLRPVGQLLCIGYATFVGLSRVMDYKHHWSDVVAGSLLGALVALVVVSMAENQRRHLTSDQRYATSKSTAAAAAAADADANVESADTASSTEKEQLPHDLCVVTCHSTN</sequence>
<comment type="subcellular location">
    <subcellularLocation>
        <location evidence="1">Membrane</location>
        <topology evidence="1">Multi-pass membrane protein</topology>
    </subcellularLocation>
</comment>
<feature type="transmembrane region" description="Helical" evidence="6">
    <location>
        <begin position="215"/>
        <end position="234"/>
    </location>
</feature>
<feature type="domain" description="Phosphatidic acid phosphatase type 2/haloperoxidase" evidence="7">
    <location>
        <begin position="107"/>
        <end position="261"/>
    </location>
</feature>
<dbReference type="GO" id="GO:0007165">
    <property type="term" value="P:signal transduction"/>
    <property type="evidence" value="ECO:0007669"/>
    <property type="project" value="TreeGrafter"/>
</dbReference>
<evidence type="ECO:0000259" key="7">
    <source>
        <dbReference type="SMART" id="SM00014"/>
    </source>
</evidence>
<feature type="transmembrane region" description="Helical" evidence="6">
    <location>
        <begin position="181"/>
        <end position="203"/>
    </location>
</feature>
<keyword evidence="4 6" id="KW-1133">Transmembrane helix</keyword>
<dbReference type="CDD" id="cd03384">
    <property type="entry name" value="PAP2_wunen"/>
    <property type="match status" value="1"/>
</dbReference>
<evidence type="ECO:0000256" key="2">
    <source>
        <dbReference type="ARBA" id="ARBA00008816"/>
    </source>
</evidence>
<comment type="similarity">
    <text evidence="2">Belongs to the PA-phosphatase related phosphoesterase family.</text>
</comment>
<dbReference type="SMART" id="SM00014">
    <property type="entry name" value="acidPPc"/>
    <property type="match status" value="1"/>
</dbReference>
<dbReference type="Gene3D" id="1.20.144.10">
    <property type="entry name" value="Phosphatidic acid phosphatase type 2/haloperoxidase"/>
    <property type="match status" value="1"/>
</dbReference>
<dbReference type="EMBL" id="CP012525">
    <property type="protein sequence ID" value="ALC44265.1"/>
    <property type="molecule type" value="Genomic_DNA"/>
</dbReference>
<dbReference type="InterPro" id="IPR043216">
    <property type="entry name" value="PAP-like"/>
</dbReference>
<accession>A0A0M4EHY0</accession>
<protein>
    <submittedName>
        <fullName evidence="8">CG11425</fullName>
    </submittedName>
</protein>
<dbReference type="PANTHER" id="PTHR10165">
    <property type="entry name" value="LIPID PHOSPHATE PHOSPHATASE"/>
    <property type="match status" value="1"/>
</dbReference>
<feature type="transmembrane region" description="Helical" evidence="6">
    <location>
        <begin position="98"/>
        <end position="116"/>
    </location>
</feature>
<dbReference type="OrthoDB" id="8907274at2759"/>
<evidence type="ECO:0000313" key="8">
    <source>
        <dbReference type="EMBL" id="ALC44265.1"/>
    </source>
</evidence>
<evidence type="ECO:0000313" key="9">
    <source>
        <dbReference type="Proteomes" id="UP000494163"/>
    </source>
</evidence>
<evidence type="ECO:0000256" key="5">
    <source>
        <dbReference type="ARBA" id="ARBA00023136"/>
    </source>
</evidence>
<dbReference type="GO" id="GO:0005886">
    <property type="term" value="C:plasma membrane"/>
    <property type="evidence" value="ECO:0007669"/>
    <property type="project" value="TreeGrafter"/>
</dbReference>
<evidence type="ECO:0000256" key="3">
    <source>
        <dbReference type="ARBA" id="ARBA00022692"/>
    </source>
</evidence>
<dbReference type="GO" id="GO:0008195">
    <property type="term" value="F:phosphatidate phosphatase activity"/>
    <property type="evidence" value="ECO:0007669"/>
    <property type="project" value="TreeGrafter"/>
</dbReference>
<dbReference type="AlphaFoldDB" id="A0A0M4EHY0"/>
<feature type="transmembrane region" description="Helical" evidence="6">
    <location>
        <begin position="68"/>
        <end position="86"/>
    </location>
</feature>
<keyword evidence="5 6" id="KW-0472">Membrane</keyword>
<dbReference type="PANTHER" id="PTHR10165:SF197">
    <property type="entry name" value="FI04477P-RELATED"/>
    <property type="match status" value="1"/>
</dbReference>
<organism evidence="8 9">
    <name type="scientific">Drosophila busckii</name>
    <name type="common">Fruit fly</name>
    <dbReference type="NCBI Taxonomy" id="30019"/>
    <lineage>
        <taxon>Eukaryota</taxon>
        <taxon>Metazoa</taxon>
        <taxon>Ecdysozoa</taxon>
        <taxon>Arthropoda</taxon>
        <taxon>Hexapoda</taxon>
        <taxon>Insecta</taxon>
        <taxon>Pterygota</taxon>
        <taxon>Neoptera</taxon>
        <taxon>Endopterygota</taxon>
        <taxon>Diptera</taxon>
        <taxon>Brachycera</taxon>
        <taxon>Muscomorpha</taxon>
        <taxon>Ephydroidea</taxon>
        <taxon>Drosophilidae</taxon>
        <taxon>Drosophila</taxon>
    </lineage>
</organism>
<keyword evidence="9" id="KW-1185">Reference proteome</keyword>
<dbReference type="SUPFAM" id="SSF48317">
    <property type="entry name" value="Acid phosphatase/Vanadium-dependent haloperoxidase"/>
    <property type="match status" value="1"/>
</dbReference>
<evidence type="ECO:0000256" key="1">
    <source>
        <dbReference type="ARBA" id="ARBA00004141"/>
    </source>
</evidence>
<feature type="transmembrane region" description="Helical" evidence="6">
    <location>
        <begin position="246"/>
        <end position="264"/>
    </location>
</feature>
<dbReference type="GO" id="GO:0006644">
    <property type="term" value="P:phospholipid metabolic process"/>
    <property type="evidence" value="ECO:0007669"/>
    <property type="project" value="InterPro"/>
</dbReference>
<gene>
    <name evidence="8" type="ORF">Dbus_chr3Lg1431</name>
</gene>
<dbReference type="InterPro" id="IPR000326">
    <property type="entry name" value="PAP2/HPO"/>
</dbReference>
<dbReference type="Proteomes" id="UP000494163">
    <property type="component" value="Chromosome 3L"/>
</dbReference>
<reference evidence="8 9" key="1">
    <citation type="submission" date="2015-08" db="EMBL/GenBank/DDBJ databases">
        <title>Ancestral chromatin configuration constrains chromatin evolution on differentiating sex chromosomes in Drosophila.</title>
        <authorList>
            <person name="Zhou Q."/>
            <person name="Bachtrog D."/>
        </authorList>
    </citation>
    <scope>NUCLEOTIDE SEQUENCE [LARGE SCALE GENOMIC DNA]</scope>
    <source>
        <tissue evidence="8">Whole larvae</tissue>
    </source>
</reference>
<dbReference type="STRING" id="30019.A0A0M4EHY0"/>